<sequence length="102" mass="11261">MILGHTLRVLERRSEACANYTPIRKAGEAITTFLELESAGGLLLVATTILALIFSNSPLQQAYDDVLKIPVEIRFGSFLIAKPLLLWINDGLMAAFFLLGKR</sequence>
<evidence type="ECO:0000256" key="1">
    <source>
        <dbReference type="ARBA" id="ARBA00004429"/>
    </source>
</evidence>
<keyword evidence="2" id="KW-1003">Cell membrane</keyword>
<comment type="subcellular location">
    <subcellularLocation>
        <location evidence="1">Cell inner membrane</location>
        <topology evidence="1">Multi-pass membrane protein</topology>
    </subcellularLocation>
</comment>
<dbReference type="PANTHER" id="PTHR30341">
    <property type="entry name" value="SODIUM ION/PROTON ANTIPORTER NHAA-RELATED"/>
    <property type="match status" value="1"/>
</dbReference>
<dbReference type="GO" id="GO:0006885">
    <property type="term" value="P:regulation of pH"/>
    <property type="evidence" value="ECO:0007669"/>
    <property type="project" value="InterPro"/>
</dbReference>
<dbReference type="PANTHER" id="PTHR30341:SF0">
    <property type="entry name" value="NA(+)_H(+) ANTIPORTER NHAA"/>
    <property type="match status" value="1"/>
</dbReference>
<dbReference type="Pfam" id="PF06965">
    <property type="entry name" value="Na_H_antiport_1"/>
    <property type="match status" value="1"/>
</dbReference>
<evidence type="ECO:0000256" key="2">
    <source>
        <dbReference type="ARBA" id="ARBA00022475"/>
    </source>
</evidence>
<dbReference type="AlphaFoldDB" id="A0A158L5G8"/>
<evidence type="ECO:0000313" key="8">
    <source>
        <dbReference type="Proteomes" id="UP000055019"/>
    </source>
</evidence>
<keyword evidence="3 6" id="KW-0812">Transmembrane</keyword>
<organism evidence="7 8">
    <name type="scientific">Caballeronia arvi</name>
    <dbReference type="NCBI Taxonomy" id="1777135"/>
    <lineage>
        <taxon>Bacteria</taxon>
        <taxon>Pseudomonadati</taxon>
        <taxon>Pseudomonadota</taxon>
        <taxon>Betaproteobacteria</taxon>
        <taxon>Burkholderiales</taxon>
        <taxon>Burkholderiaceae</taxon>
        <taxon>Caballeronia</taxon>
    </lineage>
</organism>
<feature type="transmembrane region" description="Helical" evidence="6">
    <location>
        <begin position="75"/>
        <end position="99"/>
    </location>
</feature>
<reference evidence="7" key="1">
    <citation type="submission" date="2016-01" db="EMBL/GenBank/DDBJ databases">
        <authorList>
            <person name="Peeters C."/>
        </authorList>
    </citation>
    <scope>NUCLEOTIDE SEQUENCE [LARGE SCALE GENOMIC DNA]</scope>
    <source>
        <strain evidence="7">LMG 29317</strain>
    </source>
</reference>
<dbReference type="EMBL" id="FCOM02000138">
    <property type="protein sequence ID" value="SAL88522.1"/>
    <property type="molecule type" value="Genomic_DNA"/>
</dbReference>
<protein>
    <submittedName>
        <fullName evidence="7">Na(+)/H(+) antiporter NhaA</fullName>
    </submittedName>
</protein>
<dbReference type="InterPro" id="IPR023171">
    <property type="entry name" value="Na/H_antiporter_dom_sf"/>
</dbReference>
<keyword evidence="5 6" id="KW-0472">Membrane</keyword>
<dbReference type="RefSeq" id="WP_087039565.1">
    <property type="nucleotide sequence ID" value="NZ_FCOM02000138.1"/>
</dbReference>
<keyword evidence="4 6" id="KW-1133">Transmembrane helix</keyword>
<evidence type="ECO:0000256" key="3">
    <source>
        <dbReference type="ARBA" id="ARBA00022692"/>
    </source>
</evidence>
<accession>A0A158L5G8</accession>
<proteinExistence type="predicted"/>
<dbReference type="GO" id="GO:0015385">
    <property type="term" value="F:sodium:proton antiporter activity"/>
    <property type="evidence" value="ECO:0007669"/>
    <property type="project" value="TreeGrafter"/>
</dbReference>
<evidence type="ECO:0000313" key="7">
    <source>
        <dbReference type="EMBL" id="SAL88522.1"/>
    </source>
</evidence>
<dbReference type="Proteomes" id="UP000055019">
    <property type="component" value="Unassembled WGS sequence"/>
</dbReference>
<feature type="transmembrane region" description="Helical" evidence="6">
    <location>
        <begin position="33"/>
        <end position="55"/>
    </location>
</feature>
<gene>
    <name evidence="7" type="primary">nhaA</name>
    <name evidence="7" type="ORF">AWB74_08604</name>
</gene>
<evidence type="ECO:0000256" key="4">
    <source>
        <dbReference type="ARBA" id="ARBA00022989"/>
    </source>
</evidence>
<dbReference type="InterPro" id="IPR004670">
    <property type="entry name" value="NhaA"/>
</dbReference>
<keyword evidence="8" id="KW-1185">Reference proteome</keyword>
<dbReference type="Gene3D" id="1.20.1530.10">
    <property type="entry name" value="Na+/H+ antiporter like domain"/>
    <property type="match status" value="1"/>
</dbReference>
<evidence type="ECO:0000256" key="6">
    <source>
        <dbReference type="SAM" id="Phobius"/>
    </source>
</evidence>
<name>A0A158L5G8_9BURK</name>
<evidence type="ECO:0000256" key="5">
    <source>
        <dbReference type="ARBA" id="ARBA00023136"/>
    </source>
</evidence>
<dbReference type="GO" id="GO:0005886">
    <property type="term" value="C:plasma membrane"/>
    <property type="evidence" value="ECO:0007669"/>
    <property type="project" value="UniProtKB-SubCell"/>
</dbReference>
<comment type="caution">
    <text evidence="7">The sequence shown here is derived from an EMBL/GenBank/DDBJ whole genome shotgun (WGS) entry which is preliminary data.</text>
</comment>